<evidence type="ECO:0000313" key="2">
    <source>
        <dbReference type="EMBL" id="TLS72003.1"/>
    </source>
</evidence>
<dbReference type="EMBL" id="VBUF01000003">
    <property type="protein sequence ID" value="TLS72003.1"/>
    <property type="molecule type" value="Genomic_DNA"/>
</dbReference>
<dbReference type="STRING" id="544718.AAX25_01224"/>
<reference evidence="2 4" key="3">
    <citation type="submission" date="2019-05" db="EMBL/GenBank/DDBJ databases">
        <title>Arcobacter cibarius and Arcobacter thereius providing challenges in identification an antibiotic susceptibility and Quinolone resistance.</title>
        <authorList>
            <person name="Busch A."/>
            <person name="Hanel I."/>
            <person name="Hotzel H."/>
            <person name="Tomaso H."/>
        </authorList>
    </citation>
    <scope>NUCLEOTIDE SEQUENCE [LARGE SCALE GENOMIC DNA]</scope>
    <source>
        <strain evidence="2 4">17CS1191_2</strain>
    </source>
</reference>
<accession>A0A1C0B762</accession>
<evidence type="ECO:0000313" key="3">
    <source>
        <dbReference type="Proteomes" id="UP000093281"/>
    </source>
</evidence>
<proteinExistence type="predicted"/>
<protein>
    <recommendedName>
        <fullName evidence="5">Molybdopterin-containing oxidoreductase I, DMSO/TMAO/BSO reductase family, monoheme c-type cytochrome</fullName>
    </recommendedName>
</protein>
<dbReference type="Proteomes" id="UP000093281">
    <property type="component" value="Unassembled WGS sequence"/>
</dbReference>
<sequence length="182" mass="21134">MRIIKIVLSLFFMASFSYSNEMYLLENAKVEFNGKKGEILIGTPVKIIKDLDDEISLVEIDGFATKNQFYSNKSKLLLMATTSRDNFFVNSDELQAIKIEAKIEKSYLTSKVKDSWEEHEEFYYDMCSSCHAGHRAVTHTMLEWEAILQTMKGFAQLDDNEELYMLRFLKANAKDGFYKNNK</sequence>
<name>A0A1C0B762_9BACT</name>
<evidence type="ECO:0008006" key="5">
    <source>
        <dbReference type="Google" id="ProtNLM"/>
    </source>
</evidence>
<comment type="caution">
    <text evidence="1">The sequence shown here is derived from an EMBL/GenBank/DDBJ whole genome shotgun (WGS) entry which is preliminary data.</text>
</comment>
<dbReference type="OrthoDB" id="196859at2"/>
<reference evidence="1" key="1">
    <citation type="submission" date="2015-05" db="EMBL/GenBank/DDBJ databases">
        <authorList>
            <person name="Wang D.B."/>
            <person name="Wang M."/>
        </authorList>
    </citation>
    <scope>NUCLEOTIDE SEQUENCE [LARGE SCALE GENOMIC DNA]</scope>
    <source>
        <strain evidence="1">DU22</strain>
    </source>
</reference>
<gene>
    <name evidence="1" type="ORF">AAX29_01238</name>
    <name evidence="2" type="ORF">FE246_06145</name>
</gene>
<dbReference type="EMBL" id="LCUJ01000003">
    <property type="protein sequence ID" value="OCL99424.1"/>
    <property type="molecule type" value="Genomic_DNA"/>
</dbReference>
<evidence type="ECO:0000313" key="4">
    <source>
        <dbReference type="Proteomes" id="UP000308001"/>
    </source>
</evidence>
<evidence type="ECO:0000313" key="1">
    <source>
        <dbReference type="EMBL" id="OCL99424.1"/>
    </source>
</evidence>
<dbReference type="AlphaFoldDB" id="A0A1C0B762"/>
<dbReference type="Proteomes" id="UP000308001">
    <property type="component" value="Unassembled WGS sequence"/>
</dbReference>
<dbReference type="RefSeq" id="WP_066183671.1">
    <property type="nucleotide sequence ID" value="NZ_LCUJ01000003.1"/>
</dbReference>
<organism evidence="1 3">
    <name type="scientific">Aliarcobacter thereius</name>
    <dbReference type="NCBI Taxonomy" id="544718"/>
    <lineage>
        <taxon>Bacteria</taxon>
        <taxon>Pseudomonadati</taxon>
        <taxon>Campylobacterota</taxon>
        <taxon>Epsilonproteobacteria</taxon>
        <taxon>Campylobacterales</taxon>
        <taxon>Arcobacteraceae</taxon>
        <taxon>Aliarcobacter</taxon>
    </lineage>
</organism>
<reference evidence="3" key="2">
    <citation type="submission" date="2015-05" db="EMBL/GenBank/DDBJ databases">
        <authorList>
            <person name="Rovetto F."/>
            <person name="Cocolin L."/>
            <person name="Illeghems K."/>
            <person name="Van Nieuwerburgh F."/>
            <person name="Houf K."/>
        </authorList>
    </citation>
    <scope>NUCLEOTIDE SEQUENCE [LARGE SCALE GENOMIC DNA]</scope>
    <source>
        <strain evidence="3">DU22</strain>
    </source>
</reference>